<accession>A0A917NWI2</accession>
<evidence type="ECO:0000259" key="1">
    <source>
        <dbReference type="Pfam" id="PF07110"/>
    </source>
</evidence>
<dbReference type="EMBL" id="BMQA01000019">
    <property type="protein sequence ID" value="GGJ35565.1"/>
    <property type="molecule type" value="Genomic_DNA"/>
</dbReference>
<dbReference type="Pfam" id="PF07110">
    <property type="entry name" value="EthD"/>
    <property type="match status" value="1"/>
</dbReference>
<dbReference type="AlphaFoldDB" id="A0A917NWI2"/>
<gene>
    <name evidence="2" type="ORF">GCM10010121_053490</name>
</gene>
<dbReference type="InterPro" id="IPR011008">
    <property type="entry name" value="Dimeric_a/b-barrel"/>
</dbReference>
<organism evidence="2 3">
    <name type="scientific">Streptomyces brasiliensis</name>
    <dbReference type="NCBI Taxonomy" id="1954"/>
    <lineage>
        <taxon>Bacteria</taxon>
        <taxon>Bacillati</taxon>
        <taxon>Actinomycetota</taxon>
        <taxon>Actinomycetes</taxon>
        <taxon>Kitasatosporales</taxon>
        <taxon>Streptomycetaceae</taxon>
        <taxon>Streptomyces</taxon>
    </lineage>
</organism>
<evidence type="ECO:0000313" key="3">
    <source>
        <dbReference type="Proteomes" id="UP000657574"/>
    </source>
</evidence>
<dbReference type="RefSeq" id="WP_189313806.1">
    <property type="nucleotide sequence ID" value="NZ_BMQA01000019.1"/>
</dbReference>
<protein>
    <recommendedName>
        <fullName evidence="1">EthD domain-containing protein</fullName>
    </recommendedName>
</protein>
<keyword evidence="3" id="KW-1185">Reference proteome</keyword>
<sequence>MQHRIFIVPQRADLPWDAAQRHWQDQHGKVFAATPGLRCYVQNRPLYEPGHGRGVVCSETWYETRQAEQTAYASRYYQDVVTPDEAQFLDREGVWSARITSGGAASEPTGDYRVLWFGQRPPESAQWSVLQLSRPVPGPGSGAFLYSTWTDDRGVALDIAAGSDGLALACQPVQFPVTRATEDAS</sequence>
<dbReference type="Gene3D" id="3.30.70.100">
    <property type="match status" value="1"/>
</dbReference>
<proteinExistence type="predicted"/>
<evidence type="ECO:0000313" key="2">
    <source>
        <dbReference type="EMBL" id="GGJ35565.1"/>
    </source>
</evidence>
<reference evidence="2" key="1">
    <citation type="journal article" date="2014" name="Int. J. Syst. Evol. Microbiol.">
        <title>Complete genome sequence of Corynebacterium casei LMG S-19264T (=DSM 44701T), isolated from a smear-ripened cheese.</title>
        <authorList>
            <consortium name="US DOE Joint Genome Institute (JGI-PGF)"/>
            <person name="Walter F."/>
            <person name="Albersmeier A."/>
            <person name="Kalinowski J."/>
            <person name="Ruckert C."/>
        </authorList>
    </citation>
    <scope>NUCLEOTIDE SEQUENCE</scope>
    <source>
        <strain evidence="2">JCM 3086</strain>
    </source>
</reference>
<dbReference type="Proteomes" id="UP000657574">
    <property type="component" value="Unassembled WGS sequence"/>
</dbReference>
<reference evidence="2" key="2">
    <citation type="submission" date="2020-09" db="EMBL/GenBank/DDBJ databases">
        <authorList>
            <person name="Sun Q."/>
            <person name="Ohkuma M."/>
        </authorList>
    </citation>
    <scope>NUCLEOTIDE SEQUENCE</scope>
    <source>
        <strain evidence="2">JCM 3086</strain>
    </source>
</reference>
<dbReference type="SUPFAM" id="SSF54909">
    <property type="entry name" value="Dimeric alpha+beta barrel"/>
    <property type="match status" value="1"/>
</dbReference>
<dbReference type="InterPro" id="IPR009799">
    <property type="entry name" value="EthD_dom"/>
</dbReference>
<dbReference type="GO" id="GO:0016491">
    <property type="term" value="F:oxidoreductase activity"/>
    <property type="evidence" value="ECO:0007669"/>
    <property type="project" value="InterPro"/>
</dbReference>
<comment type="caution">
    <text evidence="2">The sequence shown here is derived from an EMBL/GenBank/DDBJ whole genome shotgun (WGS) entry which is preliminary data.</text>
</comment>
<name>A0A917NWI2_9ACTN</name>
<feature type="domain" description="EthD" evidence="1">
    <location>
        <begin position="13"/>
        <end position="91"/>
    </location>
</feature>